<gene>
    <name evidence="1" type="ORF">Cba03nite_19380</name>
</gene>
<protein>
    <submittedName>
        <fullName evidence="1">Uncharacterized protein</fullName>
    </submittedName>
</protein>
<proteinExistence type="predicted"/>
<sequence>MPAPRINPARRSPDEIAATDSYQPGDRVWVYRERAWQAGIVSDTSPESAVVIRGGQRGVQEETVTAPHLMVRDDEYVYLDTVTYV</sequence>
<dbReference type="RefSeq" id="WP_203744363.1">
    <property type="nucleotide sequence ID" value="NZ_BONF01000010.1"/>
</dbReference>
<reference evidence="1 2" key="1">
    <citation type="submission" date="2021-01" db="EMBL/GenBank/DDBJ databases">
        <title>Whole genome shotgun sequence of Catellatospora bangladeshensis NBRC 107357.</title>
        <authorList>
            <person name="Komaki H."/>
            <person name="Tamura T."/>
        </authorList>
    </citation>
    <scope>NUCLEOTIDE SEQUENCE [LARGE SCALE GENOMIC DNA]</scope>
    <source>
        <strain evidence="1 2">NBRC 107357</strain>
    </source>
</reference>
<dbReference type="Proteomes" id="UP000601223">
    <property type="component" value="Unassembled WGS sequence"/>
</dbReference>
<comment type="caution">
    <text evidence="1">The sequence shown here is derived from an EMBL/GenBank/DDBJ whole genome shotgun (WGS) entry which is preliminary data.</text>
</comment>
<dbReference type="AlphaFoldDB" id="A0A8J3JNV6"/>
<keyword evidence="2" id="KW-1185">Reference proteome</keyword>
<accession>A0A8J3JNV6</accession>
<dbReference type="EMBL" id="BONF01000010">
    <property type="protein sequence ID" value="GIF80589.1"/>
    <property type="molecule type" value="Genomic_DNA"/>
</dbReference>
<name>A0A8J3JNV6_9ACTN</name>
<organism evidence="1 2">
    <name type="scientific">Catellatospora bangladeshensis</name>
    <dbReference type="NCBI Taxonomy" id="310355"/>
    <lineage>
        <taxon>Bacteria</taxon>
        <taxon>Bacillati</taxon>
        <taxon>Actinomycetota</taxon>
        <taxon>Actinomycetes</taxon>
        <taxon>Micromonosporales</taxon>
        <taxon>Micromonosporaceae</taxon>
        <taxon>Catellatospora</taxon>
    </lineage>
</organism>
<evidence type="ECO:0000313" key="2">
    <source>
        <dbReference type="Proteomes" id="UP000601223"/>
    </source>
</evidence>
<evidence type="ECO:0000313" key="1">
    <source>
        <dbReference type="EMBL" id="GIF80589.1"/>
    </source>
</evidence>